<dbReference type="Proteomes" id="UP000237246">
    <property type="component" value="Unassembled WGS sequence"/>
</dbReference>
<feature type="compositionally biased region" description="Low complexity" evidence="1">
    <location>
        <begin position="11"/>
        <end position="21"/>
    </location>
</feature>
<reference evidence="2 3" key="1">
    <citation type="submission" date="2018-01" db="EMBL/GenBank/DDBJ databases">
        <title>Comparison of the Chinese Bamboo Partridge and Red Junglefowl genome sequences highlights the importance of demography in genome evolution.</title>
        <authorList>
            <person name="Tiley G.P."/>
            <person name="Kimball R.T."/>
            <person name="Braun E.L."/>
            <person name="Burleigh J.G."/>
        </authorList>
    </citation>
    <scope>NUCLEOTIDE SEQUENCE [LARGE SCALE GENOMIC DNA]</scope>
    <source>
        <strain evidence="2">RTK389</strain>
        <tissue evidence="2">Blood</tissue>
    </source>
</reference>
<organism evidence="2 3">
    <name type="scientific">Bambusicola thoracicus</name>
    <name type="common">Chinese bamboo-partridge</name>
    <name type="synonym">Perdix thoracica</name>
    <dbReference type="NCBI Taxonomy" id="9083"/>
    <lineage>
        <taxon>Eukaryota</taxon>
        <taxon>Metazoa</taxon>
        <taxon>Chordata</taxon>
        <taxon>Craniata</taxon>
        <taxon>Vertebrata</taxon>
        <taxon>Euteleostomi</taxon>
        <taxon>Archelosauria</taxon>
        <taxon>Archosauria</taxon>
        <taxon>Dinosauria</taxon>
        <taxon>Saurischia</taxon>
        <taxon>Theropoda</taxon>
        <taxon>Coelurosauria</taxon>
        <taxon>Aves</taxon>
        <taxon>Neognathae</taxon>
        <taxon>Galloanserae</taxon>
        <taxon>Galliformes</taxon>
        <taxon>Phasianidae</taxon>
        <taxon>Perdicinae</taxon>
        <taxon>Bambusicola</taxon>
    </lineage>
</organism>
<accession>A0A2P4S619</accession>
<dbReference type="EMBL" id="PPHD01098888">
    <property type="protein sequence ID" value="POI19567.1"/>
    <property type="molecule type" value="Genomic_DNA"/>
</dbReference>
<evidence type="ECO:0000256" key="1">
    <source>
        <dbReference type="SAM" id="MobiDB-lite"/>
    </source>
</evidence>
<evidence type="ECO:0000313" key="3">
    <source>
        <dbReference type="Proteomes" id="UP000237246"/>
    </source>
</evidence>
<evidence type="ECO:0000313" key="2">
    <source>
        <dbReference type="EMBL" id="POI19567.1"/>
    </source>
</evidence>
<gene>
    <name evidence="2" type="ORF">CIB84_016689</name>
</gene>
<feature type="region of interest" description="Disordered" evidence="1">
    <location>
        <begin position="1"/>
        <end position="21"/>
    </location>
</feature>
<name>A0A2P4S619_BAMTH</name>
<keyword evidence="3" id="KW-1185">Reference proteome</keyword>
<protein>
    <submittedName>
        <fullName evidence="2">Uncharacterized protein</fullName>
    </submittedName>
</protein>
<feature type="compositionally biased region" description="Polar residues" evidence="1">
    <location>
        <begin position="1"/>
        <end position="10"/>
    </location>
</feature>
<dbReference type="AlphaFoldDB" id="A0A2P4S619"/>
<comment type="caution">
    <text evidence="2">The sequence shown here is derived from an EMBL/GenBank/DDBJ whole genome shotgun (WGS) entry which is preliminary data.</text>
</comment>
<proteinExistence type="predicted"/>
<sequence>MSPVSGSARTPPSSSSPLPWW</sequence>